<dbReference type="InterPro" id="IPR051045">
    <property type="entry name" value="TonB-dependent_transducer"/>
</dbReference>
<dbReference type="Gene3D" id="3.30.1150.10">
    <property type="match status" value="1"/>
</dbReference>
<dbReference type="GO" id="GO:0015031">
    <property type="term" value="P:protein transport"/>
    <property type="evidence" value="ECO:0007669"/>
    <property type="project" value="UniProtKB-KW"/>
</dbReference>
<dbReference type="Proteomes" id="UP000433577">
    <property type="component" value="Chromosome 3"/>
</dbReference>
<evidence type="ECO:0000313" key="14">
    <source>
        <dbReference type="Proteomes" id="UP000433577"/>
    </source>
</evidence>
<evidence type="ECO:0000256" key="8">
    <source>
        <dbReference type="ARBA" id="ARBA00022989"/>
    </source>
</evidence>
<evidence type="ECO:0000259" key="12">
    <source>
        <dbReference type="PROSITE" id="PS52015"/>
    </source>
</evidence>
<dbReference type="EMBL" id="CP046915">
    <property type="protein sequence ID" value="QGZ65661.1"/>
    <property type="molecule type" value="Genomic_DNA"/>
</dbReference>
<keyword evidence="8 11" id="KW-1133">Transmembrane helix</keyword>
<evidence type="ECO:0000256" key="11">
    <source>
        <dbReference type="SAM" id="Phobius"/>
    </source>
</evidence>
<keyword evidence="4" id="KW-1003">Cell membrane</keyword>
<dbReference type="GO" id="GO:0031992">
    <property type="term" value="F:energy transducer activity"/>
    <property type="evidence" value="ECO:0007669"/>
    <property type="project" value="TreeGrafter"/>
</dbReference>
<comment type="similarity">
    <text evidence="2">Belongs to the TonB family.</text>
</comment>
<comment type="subcellular location">
    <subcellularLocation>
        <location evidence="1">Cell inner membrane</location>
        <topology evidence="1">Single-pass membrane protein</topology>
        <orientation evidence="1">Periplasmic side</orientation>
    </subcellularLocation>
</comment>
<dbReference type="RefSeq" id="WP_158956325.1">
    <property type="nucleotide sequence ID" value="NZ_CP046915.1"/>
</dbReference>
<sequence length="249" mass="25648">MASLTTATPREGPRLYMAAALALVIEAALFAVVLTRFAQRDAVPPPVRPPTLLALATAAPAPRAPALPASPVKPQPQPRAPRPVPPQRETRPVPEVTRHVAPHLAPPKAPPAPPAPPATPAAPAAPSAPAPSAATPPVHAPPPERAAPAAPSAPSPNFAGELRAAIEAALRYPESARMAGISGRTRVAFSYRDGVASDATVLVSSGVALLDRAALAAVRDARYPKPDPAFAGKTLTEQLWVNFNLDAQE</sequence>
<dbReference type="NCBIfam" id="TIGR01352">
    <property type="entry name" value="tonB_Cterm"/>
    <property type="match status" value="1"/>
</dbReference>
<name>A0A7Z2JIF6_9BURK</name>
<evidence type="ECO:0000256" key="7">
    <source>
        <dbReference type="ARBA" id="ARBA00022927"/>
    </source>
</evidence>
<gene>
    <name evidence="13" type="ORF">FAZ98_28400</name>
</gene>
<dbReference type="Pfam" id="PF03544">
    <property type="entry name" value="TonB_C"/>
    <property type="match status" value="1"/>
</dbReference>
<dbReference type="InterPro" id="IPR006260">
    <property type="entry name" value="TonB/TolA_C"/>
</dbReference>
<feature type="compositionally biased region" description="Low complexity" evidence="10">
    <location>
        <begin position="121"/>
        <end position="137"/>
    </location>
</feature>
<feature type="compositionally biased region" description="Basic and acidic residues" evidence="10">
    <location>
        <begin position="88"/>
        <end position="98"/>
    </location>
</feature>
<evidence type="ECO:0000256" key="4">
    <source>
        <dbReference type="ARBA" id="ARBA00022475"/>
    </source>
</evidence>
<dbReference type="InterPro" id="IPR037682">
    <property type="entry name" value="TonB_C"/>
</dbReference>
<keyword evidence="5" id="KW-0997">Cell inner membrane</keyword>
<accession>A0A7Z2JIF6</accession>
<evidence type="ECO:0000256" key="1">
    <source>
        <dbReference type="ARBA" id="ARBA00004383"/>
    </source>
</evidence>
<keyword evidence="6 11" id="KW-0812">Transmembrane</keyword>
<feature type="region of interest" description="Disordered" evidence="10">
    <location>
        <begin position="63"/>
        <end position="156"/>
    </location>
</feature>
<dbReference type="PROSITE" id="PS52015">
    <property type="entry name" value="TONB_CTD"/>
    <property type="match status" value="1"/>
</dbReference>
<dbReference type="GO" id="GO:0055085">
    <property type="term" value="P:transmembrane transport"/>
    <property type="evidence" value="ECO:0007669"/>
    <property type="project" value="InterPro"/>
</dbReference>
<proteinExistence type="inferred from homology"/>
<evidence type="ECO:0000256" key="10">
    <source>
        <dbReference type="SAM" id="MobiDB-lite"/>
    </source>
</evidence>
<keyword evidence="9 11" id="KW-0472">Membrane</keyword>
<evidence type="ECO:0000256" key="3">
    <source>
        <dbReference type="ARBA" id="ARBA00022448"/>
    </source>
</evidence>
<dbReference type="KEGG" id="pacs:FAZ98_28400"/>
<feature type="transmembrane region" description="Helical" evidence="11">
    <location>
        <begin position="15"/>
        <end position="38"/>
    </location>
</feature>
<dbReference type="PANTHER" id="PTHR33446:SF2">
    <property type="entry name" value="PROTEIN TONB"/>
    <property type="match status" value="1"/>
</dbReference>
<protein>
    <submittedName>
        <fullName evidence="13">TonB family protein</fullName>
    </submittedName>
</protein>
<dbReference type="AlphaFoldDB" id="A0A7Z2JIF6"/>
<evidence type="ECO:0000256" key="9">
    <source>
        <dbReference type="ARBA" id="ARBA00023136"/>
    </source>
</evidence>
<feature type="domain" description="TonB C-terminal" evidence="12">
    <location>
        <begin position="157"/>
        <end position="249"/>
    </location>
</feature>
<organism evidence="13 14">
    <name type="scientific">Paraburkholderia acidisoli</name>
    <dbReference type="NCBI Taxonomy" id="2571748"/>
    <lineage>
        <taxon>Bacteria</taxon>
        <taxon>Pseudomonadati</taxon>
        <taxon>Pseudomonadota</taxon>
        <taxon>Betaproteobacteria</taxon>
        <taxon>Burkholderiales</taxon>
        <taxon>Burkholderiaceae</taxon>
        <taxon>Paraburkholderia</taxon>
    </lineage>
</organism>
<evidence type="ECO:0000313" key="13">
    <source>
        <dbReference type="EMBL" id="QGZ65661.1"/>
    </source>
</evidence>
<keyword evidence="7" id="KW-0653">Protein transport</keyword>
<feature type="compositionally biased region" description="Pro residues" evidence="10">
    <location>
        <begin position="71"/>
        <end position="86"/>
    </location>
</feature>
<feature type="compositionally biased region" description="Pro residues" evidence="10">
    <location>
        <begin position="104"/>
        <end position="120"/>
    </location>
</feature>
<feature type="compositionally biased region" description="Low complexity" evidence="10">
    <location>
        <begin position="146"/>
        <end position="156"/>
    </location>
</feature>
<dbReference type="PRINTS" id="PR01217">
    <property type="entry name" value="PRICHEXTENSN"/>
</dbReference>
<evidence type="ECO:0000256" key="6">
    <source>
        <dbReference type="ARBA" id="ARBA00022692"/>
    </source>
</evidence>
<dbReference type="PANTHER" id="PTHR33446">
    <property type="entry name" value="PROTEIN TONB-RELATED"/>
    <property type="match status" value="1"/>
</dbReference>
<dbReference type="GO" id="GO:0098797">
    <property type="term" value="C:plasma membrane protein complex"/>
    <property type="evidence" value="ECO:0007669"/>
    <property type="project" value="TreeGrafter"/>
</dbReference>
<evidence type="ECO:0000256" key="5">
    <source>
        <dbReference type="ARBA" id="ARBA00022519"/>
    </source>
</evidence>
<reference evidence="13 14" key="1">
    <citation type="submission" date="2019-12" db="EMBL/GenBank/DDBJ databases">
        <title>Paraburkholderia acidiphila 7Q-K02 sp. nov and Paraburkholderia acidisoli DHF22 sp. nov., two strains isolated from forest soil.</title>
        <authorList>
            <person name="Gao Z."/>
            <person name="Qiu L."/>
        </authorList>
    </citation>
    <scope>NUCLEOTIDE SEQUENCE [LARGE SCALE GENOMIC DNA]</scope>
    <source>
        <strain evidence="13 14">DHF22</strain>
    </source>
</reference>
<keyword evidence="14" id="KW-1185">Reference proteome</keyword>
<keyword evidence="3" id="KW-0813">Transport</keyword>
<evidence type="ECO:0000256" key="2">
    <source>
        <dbReference type="ARBA" id="ARBA00006555"/>
    </source>
</evidence>
<dbReference type="SUPFAM" id="SSF74653">
    <property type="entry name" value="TolA/TonB C-terminal domain"/>
    <property type="match status" value="1"/>
</dbReference>
<dbReference type="OrthoDB" id="9157102at2"/>